<accession>A0AAV1QHW7</accession>
<reference evidence="8 9" key="1">
    <citation type="submission" date="2024-01" db="EMBL/GenBank/DDBJ databases">
        <authorList>
            <person name="Alioto T."/>
            <person name="Alioto T."/>
            <person name="Gomez Garrido J."/>
        </authorList>
    </citation>
    <scope>NUCLEOTIDE SEQUENCE [LARGE SCALE GENOMIC DNA]</scope>
</reference>
<dbReference type="PRINTS" id="PR01932">
    <property type="entry name" value="INTRLEUKIN17"/>
</dbReference>
<dbReference type="Gene3D" id="2.10.90.10">
    <property type="entry name" value="Cystine-knot cytokines"/>
    <property type="match status" value="1"/>
</dbReference>
<sequence>MMATMMMMMMMMPEVTANPKGGKHHHAKEHKVSSHEPSLETVPLQLDSNTMVPSKIIRPLENSSISPWTYKVSHDSSLHPAMLSEAQCLLRGCLDKEGIEDLSLESRPILHQMMLLRRVRSPGETNYHYRLESRLIAVGCTCVRPVIQYQK</sequence>
<dbReference type="EMBL" id="CAWUFR010000976">
    <property type="protein sequence ID" value="CAK6982246.1"/>
    <property type="molecule type" value="Genomic_DNA"/>
</dbReference>
<protein>
    <submittedName>
        <fullName evidence="8">Interleukin 17a/f1</fullName>
    </submittedName>
</protein>
<keyword evidence="4" id="KW-0964">Secreted</keyword>
<dbReference type="SUPFAM" id="SSF57501">
    <property type="entry name" value="Cystine-knot cytokines"/>
    <property type="match status" value="1"/>
</dbReference>
<keyword evidence="3" id="KW-0202">Cytokine</keyword>
<evidence type="ECO:0000313" key="9">
    <source>
        <dbReference type="Proteomes" id="UP001314229"/>
    </source>
</evidence>
<feature type="region of interest" description="Disordered" evidence="6">
    <location>
        <begin position="16"/>
        <end position="38"/>
    </location>
</feature>
<comment type="subcellular location">
    <subcellularLocation>
        <location evidence="1">Secreted</location>
    </subcellularLocation>
</comment>
<dbReference type="InterPro" id="IPR029034">
    <property type="entry name" value="Cystine-knot_cytokine"/>
</dbReference>
<evidence type="ECO:0000256" key="6">
    <source>
        <dbReference type="SAM" id="MobiDB-lite"/>
    </source>
</evidence>
<keyword evidence="9" id="KW-1185">Reference proteome</keyword>
<evidence type="ECO:0000256" key="4">
    <source>
        <dbReference type="ARBA" id="ARBA00022525"/>
    </source>
</evidence>
<gene>
    <name evidence="8" type="ORF">FSCOSCO3_A025310</name>
</gene>
<dbReference type="GO" id="GO:0005125">
    <property type="term" value="F:cytokine activity"/>
    <property type="evidence" value="ECO:0007669"/>
    <property type="project" value="UniProtKB-KW"/>
</dbReference>
<evidence type="ECO:0000256" key="3">
    <source>
        <dbReference type="ARBA" id="ARBA00022514"/>
    </source>
</evidence>
<evidence type="ECO:0000256" key="2">
    <source>
        <dbReference type="ARBA" id="ARBA00007236"/>
    </source>
</evidence>
<dbReference type="InterPro" id="IPR010345">
    <property type="entry name" value="IL-17_fam"/>
</dbReference>
<feature type="chain" id="PRO_5043875202" evidence="7">
    <location>
        <begin position="18"/>
        <end position="151"/>
    </location>
</feature>
<dbReference type="Pfam" id="PF06083">
    <property type="entry name" value="IL17"/>
    <property type="match status" value="1"/>
</dbReference>
<name>A0AAV1QHW7_SCOSC</name>
<evidence type="ECO:0000313" key="8">
    <source>
        <dbReference type="EMBL" id="CAK6982246.1"/>
    </source>
</evidence>
<comment type="similarity">
    <text evidence="2">Belongs to the IL-17 family.</text>
</comment>
<organism evidence="8 9">
    <name type="scientific">Scomber scombrus</name>
    <name type="common">Atlantic mackerel</name>
    <name type="synonym">Scomber vernalis</name>
    <dbReference type="NCBI Taxonomy" id="13677"/>
    <lineage>
        <taxon>Eukaryota</taxon>
        <taxon>Metazoa</taxon>
        <taxon>Chordata</taxon>
        <taxon>Craniata</taxon>
        <taxon>Vertebrata</taxon>
        <taxon>Euteleostomi</taxon>
        <taxon>Actinopterygii</taxon>
        <taxon>Neopterygii</taxon>
        <taxon>Teleostei</taxon>
        <taxon>Neoteleostei</taxon>
        <taxon>Acanthomorphata</taxon>
        <taxon>Pelagiaria</taxon>
        <taxon>Scombriformes</taxon>
        <taxon>Scombridae</taxon>
        <taxon>Scomber</taxon>
    </lineage>
</organism>
<feature type="signal peptide" evidence="7">
    <location>
        <begin position="1"/>
        <end position="17"/>
    </location>
</feature>
<dbReference type="AlphaFoldDB" id="A0AAV1QHW7"/>
<evidence type="ECO:0000256" key="7">
    <source>
        <dbReference type="SAM" id="SignalP"/>
    </source>
</evidence>
<dbReference type="Proteomes" id="UP001314229">
    <property type="component" value="Unassembled WGS sequence"/>
</dbReference>
<keyword evidence="5 7" id="KW-0732">Signal</keyword>
<comment type="caution">
    <text evidence="8">The sequence shown here is derived from an EMBL/GenBank/DDBJ whole genome shotgun (WGS) entry which is preliminary data.</text>
</comment>
<dbReference type="GO" id="GO:0005615">
    <property type="term" value="C:extracellular space"/>
    <property type="evidence" value="ECO:0007669"/>
    <property type="project" value="UniProtKB-KW"/>
</dbReference>
<evidence type="ECO:0000256" key="5">
    <source>
        <dbReference type="ARBA" id="ARBA00022729"/>
    </source>
</evidence>
<evidence type="ECO:0000256" key="1">
    <source>
        <dbReference type="ARBA" id="ARBA00004613"/>
    </source>
</evidence>
<dbReference type="GO" id="GO:0006954">
    <property type="term" value="P:inflammatory response"/>
    <property type="evidence" value="ECO:0007669"/>
    <property type="project" value="InterPro"/>
</dbReference>
<proteinExistence type="inferred from homology"/>
<dbReference type="InterPro" id="IPR020440">
    <property type="entry name" value="IL-17_chr"/>
</dbReference>